<evidence type="ECO:0000313" key="2">
    <source>
        <dbReference type="Proteomes" id="UP001216253"/>
    </source>
</evidence>
<name>A0ABT5WNV4_9SPHN</name>
<dbReference type="Proteomes" id="UP001216253">
    <property type="component" value="Unassembled WGS sequence"/>
</dbReference>
<gene>
    <name evidence="1" type="ORF">PYV00_04365</name>
</gene>
<keyword evidence="2" id="KW-1185">Reference proteome</keyword>
<proteinExistence type="predicted"/>
<organism evidence="1 2">
    <name type="scientific">Novosphingobium album</name>
    <name type="common">ex Liu et al. 2023</name>
    <dbReference type="NCBI Taxonomy" id="3031130"/>
    <lineage>
        <taxon>Bacteria</taxon>
        <taxon>Pseudomonadati</taxon>
        <taxon>Pseudomonadota</taxon>
        <taxon>Alphaproteobacteria</taxon>
        <taxon>Sphingomonadales</taxon>
        <taxon>Sphingomonadaceae</taxon>
        <taxon>Novosphingobium</taxon>
    </lineage>
</organism>
<sequence length="82" mass="8710">MAIMSRIADDVLLTHLEVALAVAPEPTLAGLNADDPRAQRSARVDLARHLVERMRGFVIEGDGYTSGGIQPCLFPGDLAPIG</sequence>
<evidence type="ECO:0000313" key="1">
    <source>
        <dbReference type="EMBL" id="MDE8650952.1"/>
    </source>
</evidence>
<protein>
    <submittedName>
        <fullName evidence="1">Uncharacterized protein</fullName>
    </submittedName>
</protein>
<reference evidence="1 2" key="1">
    <citation type="submission" date="2023-03" db="EMBL/GenBank/DDBJ databases">
        <title>NovoSphingobium album sp. nov. isolated from polycyclic aromatic hydrocarbons- and heavy-metal polluted soil.</title>
        <authorList>
            <person name="Liu Z."/>
            <person name="Wang K."/>
        </authorList>
    </citation>
    <scope>NUCLEOTIDE SEQUENCE [LARGE SCALE GENOMIC DNA]</scope>
    <source>
        <strain evidence="1 2">H3SJ31-1</strain>
    </source>
</reference>
<dbReference type="EMBL" id="JARESE010000011">
    <property type="protein sequence ID" value="MDE8650952.1"/>
    <property type="molecule type" value="Genomic_DNA"/>
</dbReference>
<accession>A0ABT5WNV4</accession>
<comment type="caution">
    <text evidence="1">The sequence shown here is derived from an EMBL/GenBank/DDBJ whole genome shotgun (WGS) entry which is preliminary data.</text>
</comment>
<dbReference type="RefSeq" id="WP_275227040.1">
    <property type="nucleotide sequence ID" value="NZ_JARESE010000011.1"/>
</dbReference>